<sequence length="150" mass="16833">MISATVWIFGGRDVGKTTIAMHTAAELRWMGIPTALTYGSAKLWGEPLSIVGMRIFTGFLPMFTPHKAAELCRDSLNFLILRPKYYWDNPSLCSMSQASFESLRAEWMADDELFERTLRAGHVAYKTLPGVRASVAYVVDKIAQRVGVRK</sequence>
<proteinExistence type="predicted"/>
<organism evidence="1">
    <name type="scientific">marine sediment metagenome</name>
    <dbReference type="NCBI Taxonomy" id="412755"/>
    <lineage>
        <taxon>unclassified sequences</taxon>
        <taxon>metagenomes</taxon>
        <taxon>ecological metagenomes</taxon>
    </lineage>
</organism>
<protein>
    <recommendedName>
        <fullName evidence="2">NadR/Ttd14 AAA domain-containing protein</fullName>
    </recommendedName>
</protein>
<evidence type="ECO:0008006" key="2">
    <source>
        <dbReference type="Google" id="ProtNLM"/>
    </source>
</evidence>
<gene>
    <name evidence="1" type="ORF">LCGC14_3125010</name>
</gene>
<evidence type="ECO:0000313" key="1">
    <source>
        <dbReference type="EMBL" id="KKK50438.1"/>
    </source>
</evidence>
<name>A0A0F8W1E8_9ZZZZ</name>
<comment type="caution">
    <text evidence="1">The sequence shown here is derived from an EMBL/GenBank/DDBJ whole genome shotgun (WGS) entry which is preliminary data.</text>
</comment>
<accession>A0A0F8W1E8</accession>
<dbReference type="AlphaFoldDB" id="A0A0F8W1E8"/>
<dbReference type="EMBL" id="LAZR01068023">
    <property type="protein sequence ID" value="KKK50438.1"/>
    <property type="molecule type" value="Genomic_DNA"/>
</dbReference>
<reference evidence="1" key="1">
    <citation type="journal article" date="2015" name="Nature">
        <title>Complex archaea that bridge the gap between prokaryotes and eukaryotes.</title>
        <authorList>
            <person name="Spang A."/>
            <person name="Saw J.H."/>
            <person name="Jorgensen S.L."/>
            <person name="Zaremba-Niedzwiedzka K."/>
            <person name="Martijn J."/>
            <person name="Lind A.E."/>
            <person name="van Eijk R."/>
            <person name="Schleper C."/>
            <person name="Guy L."/>
            <person name="Ettema T.J."/>
        </authorList>
    </citation>
    <scope>NUCLEOTIDE SEQUENCE</scope>
</reference>